<dbReference type="Gene3D" id="1.10.20.10">
    <property type="entry name" value="Histone, subunit A"/>
    <property type="match status" value="1"/>
</dbReference>
<dbReference type="PANTHER" id="PTHR12264">
    <property type="entry name" value="TRANSCRIPTION INITIATION FACTOR TFIID SUBUNIT 12"/>
    <property type="match status" value="1"/>
</dbReference>
<dbReference type="EMBL" id="LIAE01008638">
    <property type="protein sequence ID" value="PAV73205.1"/>
    <property type="molecule type" value="Genomic_DNA"/>
</dbReference>
<dbReference type="GO" id="GO:0017025">
    <property type="term" value="F:TBP-class protein binding"/>
    <property type="evidence" value="ECO:0007669"/>
    <property type="project" value="TreeGrafter"/>
</dbReference>
<dbReference type="AlphaFoldDB" id="A0A2A2KGZ1"/>
<dbReference type="GO" id="GO:0003677">
    <property type="term" value="F:DNA binding"/>
    <property type="evidence" value="ECO:0007669"/>
    <property type="project" value="TreeGrafter"/>
</dbReference>
<comment type="subcellular location">
    <subcellularLocation>
        <location evidence="1">Nucleus</location>
    </subcellularLocation>
</comment>
<evidence type="ECO:0000313" key="10">
    <source>
        <dbReference type="Proteomes" id="UP000218231"/>
    </source>
</evidence>
<dbReference type="Proteomes" id="UP000218231">
    <property type="component" value="Unassembled WGS sequence"/>
</dbReference>
<evidence type="ECO:0000256" key="5">
    <source>
        <dbReference type="ARBA" id="ARBA00023163"/>
    </source>
</evidence>
<name>A0A2A2KGZ1_9BILA</name>
<protein>
    <recommendedName>
        <fullName evidence="3">Transcription initiation factor TFIID subunit 12</fullName>
    </recommendedName>
</protein>
<evidence type="ECO:0000256" key="3">
    <source>
        <dbReference type="ARBA" id="ARBA00017484"/>
    </source>
</evidence>
<dbReference type="STRING" id="2018661.A0A2A2KGZ1"/>
<feature type="region of interest" description="Disordered" evidence="7">
    <location>
        <begin position="1"/>
        <end position="201"/>
    </location>
</feature>
<dbReference type="InterPro" id="IPR037794">
    <property type="entry name" value="TAF12"/>
</dbReference>
<feature type="compositionally biased region" description="Low complexity" evidence="7">
    <location>
        <begin position="24"/>
        <end position="40"/>
    </location>
</feature>
<evidence type="ECO:0000313" key="9">
    <source>
        <dbReference type="EMBL" id="PAV73205.1"/>
    </source>
</evidence>
<dbReference type="InterPro" id="IPR003228">
    <property type="entry name" value="TFIID_TAF12_dom"/>
</dbReference>
<comment type="caution">
    <text evidence="9">The sequence shown here is derived from an EMBL/GenBank/DDBJ whole genome shotgun (WGS) entry which is preliminary data.</text>
</comment>
<keyword evidence="4" id="KW-0805">Transcription regulation</keyword>
<feature type="compositionally biased region" description="Polar residues" evidence="7">
    <location>
        <begin position="84"/>
        <end position="99"/>
    </location>
</feature>
<evidence type="ECO:0000256" key="4">
    <source>
        <dbReference type="ARBA" id="ARBA00023015"/>
    </source>
</evidence>
<dbReference type="Pfam" id="PF03847">
    <property type="entry name" value="TFIID_20kDa"/>
    <property type="match status" value="1"/>
</dbReference>
<dbReference type="GO" id="GO:0046982">
    <property type="term" value="F:protein heterodimerization activity"/>
    <property type="evidence" value="ECO:0007669"/>
    <property type="project" value="InterPro"/>
</dbReference>
<evidence type="ECO:0000259" key="8">
    <source>
        <dbReference type="Pfam" id="PF03847"/>
    </source>
</evidence>
<dbReference type="OrthoDB" id="2193432at2759"/>
<dbReference type="GO" id="GO:0051123">
    <property type="term" value="P:RNA polymerase II preinitiation complex assembly"/>
    <property type="evidence" value="ECO:0007669"/>
    <property type="project" value="TreeGrafter"/>
</dbReference>
<keyword evidence="6" id="KW-0539">Nucleus</keyword>
<organism evidence="9 10">
    <name type="scientific">Diploscapter pachys</name>
    <dbReference type="NCBI Taxonomy" id="2018661"/>
    <lineage>
        <taxon>Eukaryota</taxon>
        <taxon>Metazoa</taxon>
        <taxon>Ecdysozoa</taxon>
        <taxon>Nematoda</taxon>
        <taxon>Chromadorea</taxon>
        <taxon>Rhabditida</taxon>
        <taxon>Rhabditina</taxon>
        <taxon>Rhabditomorpha</taxon>
        <taxon>Rhabditoidea</taxon>
        <taxon>Rhabditidae</taxon>
        <taxon>Diploscapter</taxon>
    </lineage>
</organism>
<evidence type="ECO:0000256" key="2">
    <source>
        <dbReference type="ARBA" id="ARBA00007530"/>
    </source>
</evidence>
<proteinExistence type="inferred from homology"/>
<dbReference type="GO" id="GO:0000124">
    <property type="term" value="C:SAGA complex"/>
    <property type="evidence" value="ECO:0007669"/>
    <property type="project" value="InterPro"/>
</dbReference>
<feature type="compositionally biased region" description="Low complexity" evidence="7">
    <location>
        <begin position="132"/>
        <end position="143"/>
    </location>
</feature>
<accession>A0A2A2KGZ1</accession>
<dbReference type="GO" id="GO:0005669">
    <property type="term" value="C:transcription factor TFIID complex"/>
    <property type="evidence" value="ECO:0007669"/>
    <property type="project" value="InterPro"/>
</dbReference>
<evidence type="ECO:0000256" key="1">
    <source>
        <dbReference type="ARBA" id="ARBA00004123"/>
    </source>
</evidence>
<reference evidence="9 10" key="1">
    <citation type="journal article" date="2017" name="Curr. Biol.">
        <title>Genome architecture and evolution of a unichromosomal asexual nematode.</title>
        <authorList>
            <person name="Fradin H."/>
            <person name="Zegar C."/>
            <person name="Gutwein M."/>
            <person name="Lucas J."/>
            <person name="Kovtun M."/>
            <person name="Corcoran D."/>
            <person name="Baugh L.R."/>
            <person name="Kiontke K."/>
            <person name="Gunsalus K."/>
            <person name="Fitch D.H."/>
            <person name="Piano F."/>
        </authorList>
    </citation>
    <scope>NUCLEOTIDE SEQUENCE [LARGE SCALE GENOMIC DNA]</scope>
    <source>
        <strain evidence="9">PF1309</strain>
    </source>
</reference>
<keyword evidence="10" id="KW-1185">Reference proteome</keyword>
<sequence>MQSSDGGNPDQAAMNMPIKMDLDGMGSASGSQQQQMNQSGSGPGPIRVQMVQHHQHPSQSVPYPNPNQPVRFLNRGPIGPPSQNPNQATTRDYLMQQQGYPPRLGVHPSQVSPPNPMHHGGSPMGQGPMGPPSTSLSQQLAQPPSLPPSFKGLSPDSNPQMLYVKQEPSTMSPMPPPTQQMPDEPIPQAMEPQPGPVGPPQGPNIMPPGTEGVLLDKSRLDELSKQIDSNLVLEDAVKEALVDITEEFVDDLIDKMCSLMRMRNSDRFSVRDLELVLDLAYKMPVAPRASVHIYNQPPTIFPKADTLAPSEAHKQRMAFIRRDIKKL</sequence>
<dbReference type="InterPro" id="IPR009072">
    <property type="entry name" value="Histone-fold"/>
</dbReference>
<dbReference type="SUPFAM" id="SSF47113">
    <property type="entry name" value="Histone-fold"/>
    <property type="match status" value="1"/>
</dbReference>
<dbReference type="CDD" id="cd07981">
    <property type="entry name" value="HFD_TAF12"/>
    <property type="match status" value="1"/>
</dbReference>
<gene>
    <name evidence="9" type="ORF">WR25_14296</name>
</gene>
<feature type="domain" description="Transcription initiation factor TFIID subunit 12" evidence="8">
    <location>
        <begin position="217"/>
        <end position="283"/>
    </location>
</feature>
<comment type="similarity">
    <text evidence="2">Belongs to the TAF12 family.</text>
</comment>
<keyword evidence="5" id="KW-0804">Transcription</keyword>
<evidence type="ECO:0000256" key="6">
    <source>
        <dbReference type="ARBA" id="ARBA00023242"/>
    </source>
</evidence>
<evidence type="ECO:0000256" key="7">
    <source>
        <dbReference type="SAM" id="MobiDB-lite"/>
    </source>
</evidence>
<dbReference type="PANTHER" id="PTHR12264:SF21">
    <property type="entry name" value="TRANSCRIPTION INITIATION FACTOR TFIID SUBUNIT 12"/>
    <property type="match status" value="1"/>
</dbReference>